<dbReference type="Proteomes" id="UP001238088">
    <property type="component" value="Unassembled WGS sequence"/>
</dbReference>
<dbReference type="InterPro" id="IPR050090">
    <property type="entry name" value="Tyrosine_recombinase_XerCD"/>
</dbReference>
<gene>
    <name evidence="3" type="ORF">J2S17_002620</name>
</gene>
<dbReference type="PANTHER" id="PTHR30349">
    <property type="entry name" value="PHAGE INTEGRASE-RELATED"/>
    <property type="match status" value="1"/>
</dbReference>
<dbReference type="Pfam" id="PF00589">
    <property type="entry name" value="Phage_integrase"/>
    <property type="match status" value="1"/>
</dbReference>
<organism evidence="3 4">
    <name type="scientific">Cytobacillus purgationiresistens</name>
    <dbReference type="NCBI Taxonomy" id="863449"/>
    <lineage>
        <taxon>Bacteria</taxon>
        <taxon>Bacillati</taxon>
        <taxon>Bacillota</taxon>
        <taxon>Bacilli</taxon>
        <taxon>Bacillales</taxon>
        <taxon>Bacillaceae</taxon>
        <taxon>Cytobacillus</taxon>
    </lineage>
</organism>
<keyword evidence="4" id="KW-1185">Reference proteome</keyword>
<dbReference type="Gene3D" id="1.10.443.10">
    <property type="entry name" value="Intergrase catalytic core"/>
    <property type="match status" value="1"/>
</dbReference>
<protein>
    <submittedName>
        <fullName evidence="3">Integrase</fullName>
    </submittedName>
</protein>
<dbReference type="InterPro" id="IPR013762">
    <property type="entry name" value="Integrase-like_cat_sf"/>
</dbReference>
<sequence>MSNAVDAIKTKRDIERMKKALHGRDRLLFVIGVSFGLRISDLLTLKIGDLRNKTHLTVVEKKTTGTRKQRKPRRIKLSQTVVAEVKALGGHNDDYLFQSRKGVNQPISRVQAYRILNDAAERAGIDVNIGTHSLRKAFGWQLYNKGIDVTRIMEIFGHSTPAMTLKYIGITSQEIDDAYEAIEV</sequence>
<feature type="domain" description="Tyr recombinase" evidence="2">
    <location>
        <begin position="4"/>
        <end position="180"/>
    </location>
</feature>
<name>A0ABU0AI56_9BACI</name>
<evidence type="ECO:0000313" key="3">
    <source>
        <dbReference type="EMBL" id="MDQ0270735.1"/>
    </source>
</evidence>
<proteinExistence type="predicted"/>
<dbReference type="InterPro" id="IPR011010">
    <property type="entry name" value="DNA_brk_join_enz"/>
</dbReference>
<keyword evidence="1" id="KW-0233">DNA recombination</keyword>
<comment type="caution">
    <text evidence="3">The sequence shown here is derived from an EMBL/GenBank/DDBJ whole genome shotgun (WGS) entry which is preliminary data.</text>
</comment>
<dbReference type="PROSITE" id="PS51898">
    <property type="entry name" value="TYR_RECOMBINASE"/>
    <property type="match status" value="1"/>
</dbReference>
<accession>A0ABU0AI56</accession>
<dbReference type="InterPro" id="IPR002104">
    <property type="entry name" value="Integrase_catalytic"/>
</dbReference>
<evidence type="ECO:0000259" key="2">
    <source>
        <dbReference type="PROSITE" id="PS51898"/>
    </source>
</evidence>
<evidence type="ECO:0000256" key="1">
    <source>
        <dbReference type="ARBA" id="ARBA00023172"/>
    </source>
</evidence>
<dbReference type="EMBL" id="JAUSUB010000010">
    <property type="protein sequence ID" value="MDQ0270735.1"/>
    <property type="molecule type" value="Genomic_DNA"/>
</dbReference>
<dbReference type="SUPFAM" id="SSF56349">
    <property type="entry name" value="DNA breaking-rejoining enzymes"/>
    <property type="match status" value="1"/>
</dbReference>
<reference evidence="3 4" key="1">
    <citation type="submission" date="2023-07" db="EMBL/GenBank/DDBJ databases">
        <title>Genomic Encyclopedia of Type Strains, Phase IV (KMG-IV): sequencing the most valuable type-strain genomes for metagenomic binning, comparative biology and taxonomic classification.</title>
        <authorList>
            <person name="Goeker M."/>
        </authorList>
    </citation>
    <scope>NUCLEOTIDE SEQUENCE [LARGE SCALE GENOMIC DNA]</scope>
    <source>
        <strain evidence="3 4">DSM 23494</strain>
    </source>
</reference>
<dbReference type="PANTHER" id="PTHR30349:SF82">
    <property type="entry name" value="INTEGRASE_RECOMBINASE YOEC-RELATED"/>
    <property type="match status" value="1"/>
</dbReference>
<evidence type="ECO:0000313" key="4">
    <source>
        <dbReference type="Proteomes" id="UP001238088"/>
    </source>
</evidence>